<dbReference type="RefSeq" id="WP_232174929.1">
    <property type="nucleotide sequence ID" value="NZ_JAJPWV010000001.1"/>
</dbReference>
<evidence type="ECO:0000256" key="5">
    <source>
        <dbReference type="HAMAP-Rule" id="MF_00299"/>
    </source>
</evidence>
<dbReference type="PANTHER" id="PTHR12684:SF2">
    <property type="entry name" value="TRNA 2'-PHOSPHOTRANSFERASE 1"/>
    <property type="match status" value="1"/>
</dbReference>
<accession>A0ABS8TVZ7</accession>
<name>A0ABS8TVZ7_9SPHI</name>
<comment type="function">
    <text evidence="4 5">Removes the 2'-phosphate from RNA via an intermediate in which the phosphate is ADP-ribosylated by NAD followed by a presumed transesterification to release the RNA and generate ADP-ribose 1''-2''-cyclic phosphate (APPR&gt;P). May function as an ADP-ribosylase.</text>
</comment>
<evidence type="ECO:0000256" key="2">
    <source>
        <dbReference type="ARBA" id="ARBA00022679"/>
    </source>
</evidence>
<evidence type="ECO:0000256" key="4">
    <source>
        <dbReference type="ARBA" id="ARBA00025212"/>
    </source>
</evidence>
<organism evidence="6 7">
    <name type="scientific">Mucilaginibacter roseus</name>
    <dbReference type="NCBI Taxonomy" id="1528868"/>
    <lineage>
        <taxon>Bacteria</taxon>
        <taxon>Pseudomonadati</taxon>
        <taxon>Bacteroidota</taxon>
        <taxon>Sphingobacteriia</taxon>
        <taxon>Sphingobacteriales</taxon>
        <taxon>Sphingobacteriaceae</taxon>
        <taxon>Mucilaginibacter</taxon>
    </lineage>
</organism>
<dbReference type="InterPro" id="IPR042080">
    <property type="entry name" value="RNA_2'-PTrans_N"/>
</dbReference>
<reference evidence="6 7" key="1">
    <citation type="submission" date="2021-12" db="EMBL/GenBank/DDBJ databases">
        <title>Mucilaginibacter roseus genome.</title>
        <authorList>
            <person name="Ferreira J.R."/>
            <person name="Newman J.D."/>
        </authorList>
    </citation>
    <scope>NUCLEOTIDE SEQUENCE [LARGE SCALE GENOMIC DNA]</scope>
    <source>
        <strain evidence="6 7">LMG 28454</strain>
    </source>
</reference>
<dbReference type="PANTHER" id="PTHR12684">
    <property type="entry name" value="PUTATIVE PHOSPHOTRANSFERASE"/>
    <property type="match status" value="1"/>
</dbReference>
<proteinExistence type="inferred from homology"/>
<comment type="similarity">
    <text evidence="1 5">Belongs to the KptA/TPT1 family.</text>
</comment>
<dbReference type="InterPro" id="IPR002745">
    <property type="entry name" value="Ptrans_KptA/Tpt1"/>
</dbReference>
<dbReference type="InterPro" id="IPR042081">
    <property type="entry name" value="RNA_2'-PTrans_C"/>
</dbReference>
<evidence type="ECO:0000256" key="1">
    <source>
        <dbReference type="ARBA" id="ARBA00009836"/>
    </source>
</evidence>
<dbReference type="SUPFAM" id="SSF56399">
    <property type="entry name" value="ADP-ribosylation"/>
    <property type="match status" value="1"/>
</dbReference>
<dbReference type="Pfam" id="PF01885">
    <property type="entry name" value="PTS_2-RNA"/>
    <property type="match status" value="1"/>
</dbReference>
<keyword evidence="2 5" id="KW-0808">Transferase</keyword>
<sequence length="181" mass="19828">MSNNLSVKISRLMSLALRHSPETLGITLDENGWCEVPKLLTGLENKGHSINIDTLTAIVKSNEKQRFAFDDSGTRIRANQGHSLNVDLGLSEAVPPEYLFHGSTVSNLASIQANGLLKGGRQHVHLSTDFDTVLAVGKRHGKPLIFQVSAGKMATEGYKFFVSANEVWLTDFVPPEFIQVL</sequence>
<evidence type="ECO:0000256" key="3">
    <source>
        <dbReference type="ARBA" id="ARBA00023027"/>
    </source>
</evidence>
<dbReference type="Gene3D" id="1.10.10.970">
    <property type="entry name" value="RNA 2'-phosphotransferase, Tpt1/KptA family, N-terminal domain"/>
    <property type="match status" value="1"/>
</dbReference>
<dbReference type="InterPro" id="IPR022928">
    <property type="entry name" value="RNA_2'-PTrans_KptA"/>
</dbReference>
<protein>
    <recommendedName>
        <fullName evidence="5">Probable RNA 2'-phosphotransferase</fullName>
        <ecNumber evidence="5">2.7.1.-</ecNumber>
    </recommendedName>
</protein>
<dbReference type="Gene3D" id="3.20.170.30">
    <property type="match status" value="1"/>
</dbReference>
<evidence type="ECO:0000313" key="7">
    <source>
        <dbReference type="Proteomes" id="UP001199919"/>
    </source>
</evidence>
<evidence type="ECO:0000313" key="6">
    <source>
        <dbReference type="EMBL" id="MCD8739054.1"/>
    </source>
</evidence>
<comment type="caution">
    <text evidence="6">The sequence shown here is derived from an EMBL/GenBank/DDBJ whole genome shotgun (WGS) entry which is preliminary data.</text>
</comment>
<keyword evidence="7" id="KW-1185">Reference proteome</keyword>
<dbReference type="Proteomes" id="UP001199919">
    <property type="component" value="Unassembled WGS sequence"/>
</dbReference>
<dbReference type="HAMAP" id="MF_00299">
    <property type="entry name" value="KptA"/>
    <property type="match status" value="1"/>
</dbReference>
<dbReference type="EMBL" id="JAJPWV010000001">
    <property type="protein sequence ID" value="MCD8739054.1"/>
    <property type="molecule type" value="Genomic_DNA"/>
</dbReference>
<gene>
    <name evidence="5" type="primary">kptA</name>
    <name evidence="6" type="ORF">LT679_00445</name>
</gene>
<dbReference type="EC" id="2.7.1.-" evidence="5"/>
<keyword evidence="3 5" id="KW-0520">NAD</keyword>